<name>A0A7K1YDT3_9SPHI</name>
<dbReference type="Pfam" id="PF03160">
    <property type="entry name" value="Calx-beta"/>
    <property type="match status" value="3"/>
</dbReference>
<evidence type="ECO:0000256" key="1">
    <source>
        <dbReference type="ARBA" id="ARBA00022729"/>
    </source>
</evidence>
<dbReference type="InterPro" id="IPR025667">
    <property type="entry name" value="SprB_repeat"/>
</dbReference>
<feature type="domain" description="PKD-like" evidence="5">
    <location>
        <begin position="332"/>
        <end position="409"/>
    </location>
</feature>
<dbReference type="GO" id="GO:0004930">
    <property type="term" value="F:G protein-coupled receptor activity"/>
    <property type="evidence" value="ECO:0007669"/>
    <property type="project" value="InterPro"/>
</dbReference>
<feature type="domain" description="Calx-beta" evidence="4">
    <location>
        <begin position="119"/>
        <end position="225"/>
    </location>
</feature>
<dbReference type="InterPro" id="IPR013783">
    <property type="entry name" value="Ig-like_fold"/>
</dbReference>
<keyword evidence="2" id="KW-0677">Repeat</keyword>
<dbReference type="InterPro" id="IPR026919">
    <property type="entry name" value="ADGRV1"/>
</dbReference>
<feature type="domain" description="Calx-beta" evidence="4">
    <location>
        <begin position="1153"/>
        <end position="1275"/>
    </location>
</feature>
<dbReference type="InterPro" id="IPR045828">
    <property type="entry name" value="PKD_Bacteroidetes"/>
</dbReference>
<dbReference type="Pfam" id="PF19406">
    <property type="entry name" value="PKD_5"/>
    <property type="match status" value="2"/>
</dbReference>
<dbReference type="Pfam" id="PF13573">
    <property type="entry name" value="SprB"/>
    <property type="match status" value="2"/>
</dbReference>
<feature type="domain" description="Calx-beta" evidence="4">
    <location>
        <begin position="19"/>
        <end position="97"/>
    </location>
</feature>
<evidence type="ECO:0000256" key="3">
    <source>
        <dbReference type="ARBA" id="ARBA00022837"/>
    </source>
</evidence>
<dbReference type="PANTHER" id="PTHR46682">
    <property type="entry name" value="ADHESION G-PROTEIN COUPLED RECEPTOR V1"/>
    <property type="match status" value="1"/>
</dbReference>
<dbReference type="InterPro" id="IPR003644">
    <property type="entry name" value="Calx_beta"/>
</dbReference>
<comment type="caution">
    <text evidence="6">The sequence shown here is derived from an EMBL/GenBank/DDBJ whole genome shotgun (WGS) entry which is preliminary data.</text>
</comment>
<sequence>MEIAEPNLVNIALTLSEPSASSVVVPYTLSGTADGADYSISSGTSPVVFNPGETKKIITVSIKNNLPYQEPDENLKLSLGTPTNATLGAITTHTINIFEDYSSTGKQKASFAVSSNVQFESITTSRVKVILFRNLTNLTGVDIDYTIGGTATRGVDYEITNEPPGKKIRFNGILPASAEFEFNLIIFNDNLKENDETIVFNLTNANGNITDLGPITQFIYTIADDDNDPLLTSPLTASICSGQTFNYFATSRAGTTFTWKRDAVAGITNPATTGIGPSINESLVNTTNSPVTLNYEFTLTNLTKVNKQNVAVTINPIPKLTSSVSPPNTASNAVFNYTPVSSVSGTTFTWTRAAVAGISNTAGAGSGSISETLVNTTTAPINVTYKYTLTANGCASAVYDVVVTVNPPPIVNQPPQATDVFNFPIQNISGLVSILPLSGYDSDGSISSFKITQLPTAGKLYLNGSLVLLNQVLTPADAKNLKYDVTGASPGNVVFKFSVKDNQGLSSASSAIYTIPVKTNSTSSICQNSQLGPNLLGASGTFSQPYIVPSTTVNCINNGSNVASPPQNLGNPHPELTGYTYASASGGLGPEGTYTFLKTIGVPFTSQKNCLKNDWIASDHTGDGGYFMVVNGASPSTSVGATFYRANSIAVCPNTMYEFSAWVINVLPGNTYAAQNNPGSEPNISFFINGEHVATSGKIAYSTAATNNVPQWVKVGGLWYSGPNPPATIDLRIDNATSIPTGNDLGLDDISMAICGLDITYPATGLDPPFCSYGTLPLEAQIKSSINTYSYYIFQRKKAGETTWTDISAPKQGNPQYDSQNQNYVYTAVYGNIPINLTMDGDKYRVKIATDPTNLIGEDCSISAEKEITVHAFEQTVAPPNVSICNGSTTTDIAAAKPSESWRFLSGPANATINNAGHITGMTARGVYVFELYNAAGCKSTTSVTRDQIGNAGNDASICSFQTTYDLGDAGTGYHWEAKPGNPVNVGLNATSGDISGMIVNGDYYFLLKSDYAGCTDEVKVTRGICPGISINIKPLDAVKAEGTGGSTTPFYFRVSRDPGPSGTIDKTTALTFTYNVISQSAASTVANTQDFPSNSYPTGSSTIQVGDEYVDIFIPILQDNIAEYDEAFSVQIHTSGINISTDKADGLIIDDDTPIPSVTFELAASQKRENETTTAEIKIKLSAPAATYTKVNFSTSPGTAVINGDYTFPSGSAGTSGYVEFFPGQSEATVLLNMVNDAIVENTETVTFKLISVDNNKAIIGAIPQHILTILDDDNTPVAVDDVYEITECATSLSGSVAGPVGNPDSDADNDPLTFKIKGGYNTAKGTVTIQSNGDFTFIPTAGQRFEGPLYITYEVSDGNQTDEGLLTIKNKYPFLLVANTVNDQQCFGARNGTISVNPTGGSGNYSYQWQDDVSNILPVRNSLGAGVYYVNVTDAIQGCSTGWVPIVITEKPLIVFDYVQEDVSCYQGSDGAILSNVSGGSGTFTYSWTGPNGFTSNLPNPAGLKAGTYQLELHDAEVDCGPIINTVIINDFPEIKNNRISGTSSSCGAAASELLTGSIPTGGNGSYSYQWQVSIDGINYSDLQGETNQDYTHPILTSTTYYQRLVYSGSCIDPSISNTFTFIVHTVPDVSADHISQSVCSGQATSVNLVNPNNVAGTTFSWVVSPNQNVTGHSDGSGVVIAQPLLNLTNTPQIVEYTVTPRTSTCDGAPTVVKITVNPLPTA</sequence>
<dbReference type="GO" id="GO:0071277">
    <property type="term" value="P:cellular response to calcium ion"/>
    <property type="evidence" value="ECO:0007669"/>
    <property type="project" value="TreeGrafter"/>
</dbReference>
<evidence type="ECO:0008006" key="8">
    <source>
        <dbReference type="Google" id="ProtNLM"/>
    </source>
</evidence>
<dbReference type="EMBL" id="WVHT01000010">
    <property type="protein sequence ID" value="MXV52755.1"/>
    <property type="molecule type" value="Genomic_DNA"/>
</dbReference>
<proteinExistence type="predicted"/>
<dbReference type="Gene3D" id="2.60.40.10">
    <property type="entry name" value="Immunoglobulins"/>
    <property type="match status" value="1"/>
</dbReference>
<evidence type="ECO:0000313" key="6">
    <source>
        <dbReference type="EMBL" id="MXV52755.1"/>
    </source>
</evidence>
<dbReference type="InterPro" id="IPR038081">
    <property type="entry name" value="CalX-like_sf"/>
</dbReference>
<evidence type="ECO:0000256" key="2">
    <source>
        <dbReference type="ARBA" id="ARBA00022737"/>
    </source>
</evidence>
<keyword evidence="1" id="KW-0732">Signal</keyword>
<dbReference type="GO" id="GO:0010855">
    <property type="term" value="F:adenylate cyclase inhibitor activity"/>
    <property type="evidence" value="ECO:0007669"/>
    <property type="project" value="TreeGrafter"/>
</dbReference>
<keyword evidence="3" id="KW-0106">Calcium</keyword>
<dbReference type="Gene3D" id="2.60.40.2030">
    <property type="match status" value="4"/>
</dbReference>
<dbReference type="GO" id="GO:0001965">
    <property type="term" value="F:G-protein alpha-subunit binding"/>
    <property type="evidence" value="ECO:0007669"/>
    <property type="project" value="TreeGrafter"/>
</dbReference>
<evidence type="ECO:0000313" key="7">
    <source>
        <dbReference type="Proteomes" id="UP000466586"/>
    </source>
</evidence>
<dbReference type="RefSeq" id="WP_202409495.1">
    <property type="nucleotide sequence ID" value="NZ_WVHT01000010.1"/>
</dbReference>
<dbReference type="Proteomes" id="UP000466586">
    <property type="component" value="Unassembled WGS sequence"/>
</dbReference>
<evidence type="ECO:0000259" key="4">
    <source>
        <dbReference type="Pfam" id="PF03160"/>
    </source>
</evidence>
<feature type="non-terminal residue" evidence="6">
    <location>
        <position position="1725"/>
    </location>
</feature>
<protein>
    <recommendedName>
        <fullName evidence="8">T9SS type B sorting domain-containing protein</fullName>
    </recommendedName>
</protein>
<feature type="domain" description="PKD-like" evidence="5">
    <location>
        <begin position="1640"/>
        <end position="1723"/>
    </location>
</feature>
<gene>
    <name evidence="6" type="ORF">GS399_17415</name>
</gene>
<accession>A0A7K1YDT3</accession>
<evidence type="ECO:0000259" key="5">
    <source>
        <dbReference type="Pfam" id="PF19406"/>
    </source>
</evidence>
<dbReference type="Pfam" id="PF17963">
    <property type="entry name" value="Big_9"/>
    <property type="match status" value="1"/>
</dbReference>
<dbReference type="GO" id="GO:0016020">
    <property type="term" value="C:membrane"/>
    <property type="evidence" value="ECO:0007669"/>
    <property type="project" value="InterPro"/>
</dbReference>
<organism evidence="6 7">
    <name type="scientific">Hufsiella arboris</name>
    <dbReference type="NCBI Taxonomy" id="2695275"/>
    <lineage>
        <taxon>Bacteria</taxon>
        <taxon>Pseudomonadati</taxon>
        <taxon>Bacteroidota</taxon>
        <taxon>Sphingobacteriia</taxon>
        <taxon>Sphingobacteriales</taxon>
        <taxon>Sphingobacteriaceae</taxon>
        <taxon>Hufsiella</taxon>
    </lineage>
</organism>
<reference evidence="6 7" key="1">
    <citation type="submission" date="2019-11" db="EMBL/GenBank/DDBJ databases">
        <title>Pedobacter sp. HMF7647 Genome sequencing and assembly.</title>
        <authorList>
            <person name="Kang H."/>
            <person name="Kim H."/>
            <person name="Joh K."/>
        </authorList>
    </citation>
    <scope>NUCLEOTIDE SEQUENCE [LARGE SCALE GENOMIC DNA]</scope>
    <source>
        <strain evidence="6 7">HMF7647</strain>
    </source>
</reference>
<dbReference type="PANTHER" id="PTHR46682:SF1">
    <property type="entry name" value="ADHESION G-PROTEIN COUPLED RECEPTOR V1"/>
    <property type="match status" value="1"/>
</dbReference>
<dbReference type="GO" id="GO:0005737">
    <property type="term" value="C:cytoplasm"/>
    <property type="evidence" value="ECO:0007669"/>
    <property type="project" value="TreeGrafter"/>
</dbReference>
<dbReference type="SUPFAM" id="SSF141072">
    <property type="entry name" value="CalX-like"/>
    <property type="match status" value="4"/>
</dbReference>
<keyword evidence="7" id="KW-1185">Reference proteome</keyword>